<proteinExistence type="predicted"/>
<name>A0ABR1EUK9_NECAM</name>
<reference evidence="1 2" key="1">
    <citation type="submission" date="2023-08" db="EMBL/GenBank/DDBJ databases">
        <title>A Necator americanus chromosomal reference genome.</title>
        <authorList>
            <person name="Ilik V."/>
            <person name="Petrzelkova K.J."/>
            <person name="Pardy F."/>
            <person name="Fuh T."/>
            <person name="Niatou-Singa F.S."/>
            <person name="Gouil Q."/>
            <person name="Baker L."/>
            <person name="Ritchie M.E."/>
            <person name="Jex A.R."/>
            <person name="Gazzola D."/>
            <person name="Li H."/>
            <person name="Toshio Fujiwara R."/>
            <person name="Zhan B."/>
            <person name="Aroian R.V."/>
            <person name="Pafco B."/>
            <person name="Schwarz E.M."/>
        </authorList>
    </citation>
    <scope>NUCLEOTIDE SEQUENCE [LARGE SCALE GENOMIC DNA]</scope>
    <source>
        <strain evidence="1 2">Aroian</strain>
        <tissue evidence="1">Whole animal</tissue>
    </source>
</reference>
<evidence type="ECO:0000313" key="2">
    <source>
        <dbReference type="Proteomes" id="UP001303046"/>
    </source>
</evidence>
<dbReference type="EMBL" id="JAVFWL010000006">
    <property type="protein sequence ID" value="KAK6766322.1"/>
    <property type="molecule type" value="Genomic_DNA"/>
</dbReference>
<gene>
    <name evidence="1" type="primary">Necator_chrX.g26093</name>
    <name evidence="1" type="ORF">RB195_025927</name>
</gene>
<evidence type="ECO:0000313" key="1">
    <source>
        <dbReference type="EMBL" id="KAK6766322.1"/>
    </source>
</evidence>
<comment type="caution">
    <text evidence="1">The sequence shown here is derived from an EMBL/GenBank/DDBJ whole genome shotgun (WGS) entry which is preliminary data.</text>
</comment>
<accession>A0ABR1EUK9</accession>
<dbReference type="Proteomes" id="UP001303046">
    <property type="component" value="Unassembled WGS sequence"/>
</dbReference>
<sequence length="78" mass="8668">MDSCLVLFAIAKPIRVRIMNMCLSCFCVTDATVYADMVLNYNLDTPLEVDNAPSYVEHLDDESSAPFFLSIASDSHCN</sequence>
<keyword evidence="2" id="KW-1185">Reference proteome</keyword>
<organism evidence="1 2">
    <name type="scientific">Necator americanus</name>
    <name type="common">Human hookworm</name>
    <dbReference type="NCBI Taxonomy" id="51031"/>
    <lineage>
        <taxon>Eukaryota</taxon>
        <taxon>Metazoa</taxon>
        <taxon>Ecdysozoa</taxon>
        <taxon>Nematoda</taxon>
        <taxon>Chromadorea</taxon>
        <taxon>Rhabditida</taxon>
        <taxon>Rhabditina</taxon>
        <taxon>Rhabditomorpha</taxon>
        <taxon>Strongyloidea</taxon>
        <taxon>Ancylostomatidae</taxon>
        <taxon>Bunostominae</taxon>
        <taxon>Necator</taxon>
    </lineage>
</organism>
<protein>
    <submittedName>
        <fullName evidence="1">Uncharacterized protein</fullName>
    </submittedName>
</protein>